<proteinExistence type="predicted"/>
<sequence>MAAREGVPSRLFGVLLSSLPNNEATLKFRSANGSSPQCDGRHRRINVIDSDLEDALVKFTLDCHKNMNHPLNCTAGFYPSENSFMFVQGFLALQL</sequence>
<gene>
    <name evidence="1" type="ORF">AVEN_239759_1</name>
</gene>
<name>A0A4Y2IIY3_ARAVE</name>
<reference evidence="1 2" key="1">
    <citation type="journal article" date="2019" name="Sci. Rep.">
        <title>Orb-weaving spider Araneus ventricosus genome elucidates the spidroin gene catalogue.</title>
        <authorList>
            <person name="Kono N."/>
            <person name="Nakamura H."/>
            <person name="Ohtoshi R."/>
            <person name="Moran D.A.P."/>
            <person name="Shinohara A."/>
            <person name="Yoshida Y."/>
            <person name="Fujiwara M."/>
            <person name="Mori M."/>
            <person name="Tomita M."/>
            <person name="Arakawa K."/>
        </authorList>
    </citation>
    <scope>NUCLEOTIDE SEQUENCE [LARGE SCALE GENOMIC DNA]</scope>
</reference>
<organism evidence="1 2">
    <name type="scientific">Araneus ventricosus</name>
    <name type="common">Orbweaver spider</name>
    <name type="synonym">Epeira ventricosa</name>
    <dbReference type="NCBI Taxonomy" id="182803"/>
    <lineage>
        <taxon>Eukaryota</taxon>
        <taxon>Metazoa</taxon>
        <taxon>Ecdysozoa</taxon>
        <taxon>Arthropoda</taxon>
        <taxon>Chelicerata</taxon>
        <taxon>Arachnida</taxon>
        <taxon>Araneae</taxon>
        <taxon>Araneomorphae</taxon>
        <taxon>Entelegynae</taxon>
        <taxon>Araneoidea</taxon>
        <taxon>Araneidae</taxon>
        <taxon>Araneus</taxon>
    </lineage>
</organism>
<keyword evidence="2" id="KW-1185">Reference proteome</keyword>
<comment type="caution">
    <text evidence="1">The sequence shown here is derived from an EMBL/GenBank/DDBJ whole genome shotgun (WGS) entry which is preliminary data.</text>
</comment>
<evidence type="ECO:0000313" key="1">
    <source>
        <dbReference type="EMBL" id="GBM76916.1"/>
    </source>
</evidence>
<dbReference type="EMBL" id="BGPR01002652">
    <property type="protein sequence ID" value="GBM76916.1"/>
    <property type="molecule type" value="Genomic_DNA"/>
</dbReference>
<evidence type="ECO:0000313" key="2">
    <source>
        <dbReference type="Proteomes" id="UP000499080"/>
    </source>
</evidence>
<accession>A0A4Y2IIY3</accession>
<dbReference type="Proteomes" id="UP000499080">
    <property type="component" value="Unassembled WGS sequence"/>
</dbReference>
<protein>
    <submittedName>
        <fullName evidence="1">Uncharacterized protein</fullName>
    </submittedName>
</protein>
<dbReference type="AlphaFoldDB" id="A0A4Y2IIY3"/>